<dbReference type="PANTHER" id="PTHR19446">
    <property type="entry name" value="REVERSE TRANSCRIPTASES"/>
    <property type="match status" value="1"/>
</dbReference>
<evidence type="ECO:0000259" key="4">
    <source>
        <dbReference type="PROSITE" id="PS50878"/>
    </source>
</evidence>
<dbReference type="Proteomes" id="UP000007151">
    <property type="component" value="Unassembled WGS sequence"/>
</dbReference>
<dbReference type="SUPFAM" id="SSF56219">
    <property type="entry name" value="DNase I-like"/>
    <property type="match status" value="1"/>
</dbReference>
<sequence>MVTAPNVRVCVGWTVARVQLLPERPMRCYRCHEPGHTRATCTNETDRGELCFRCGQAGHQSAQCLNAPHCVLCAEKGKAADHSLGSKSCMKSTPRSKSSRKSTKAQMLAPPTMAGTETGGNLNHCAQAQDLLVLSMAQWSIDVAIVSEPYRVLPRSDWVGDCDSVVCLVLGSNMPPPSPGSTTRGHGFVAANIGALIVVGVYFSPNRPLVEFEAFLLRLTALIGGADRSVVVAGDFNAKSTLWGSPATNTRGHAVVEWMASVGLVLANRGAVSTCVRQHGESIIDLTLASASLARRITDWQVAEGVETLSDHRYIRFDVSTSASDLGRTITPRVGPKWSLKGLDKGLLQEAAIVASWAPLTAGDVDECADWLNEAMHNICDASMPRVSTLKFPRKTYWWRPEIQRLRKECVAVRRRYTRYRRRRLRSQEEENAIYQAYRTARLALRDTIRQSKAEAWQEWLNTLERDPWGRPYKWVRQQFRPAAPPLTQNIDPILRRTVVTTLFPDRADWSPPTMAPPREDSQEEEEEIPSVTSEELHAAVVKMGSKNSAPGLDGVPGRAWMLAIQHLEPRVVSILTSCLVHGRVPRRWKTGKLVLLQKNGRPADQPSAYRPIVLLDEICKMMERVIVARVTGHMNIVGPSLSPKQYGFREGRSTIGAIAHLRDVIEETLAQGGVVLAVSLDISNAFNSLPWATIKEGLRYHGVPKYLRRVINDYLSARSVQFPTQDGWEEHEVVCGVPQGSALGPLLWDIGYDWVLRGAFIHGTDAICYADDTLAIARGQSHREAVLRATAVVAQIVQRIRALGLTVALNKSEAIIFHRPSDKLIKRLEF</sequence>
<dbReference type="InterPro" id="IPR001878">
    <property type="entry name" value="Znf_CCHC"/>
</dbReference>
<dbReference type="KEGG" id="dpl:KGM_210770"/>
<keyword evidence="1" id="KW-0863">Zinc-finger</keyword>
<dbReference type="SUPFAM" id="SSF57756">
    <property type="entry name" value="Retrovirus zinc finger-like domains"/>
    <property type="match status" value="1"/>
</dbReference>
<keyword evidence="1" id="KW-0479">Metal-binding</keyword>
<dbReference type="GO" id="GO:0071897">
    <property type="term" value="P:DNA biosynthetic process"/>
    <property type="evidence" value="ECO:0007669"/>
    <property type="project" value="UniProtKB-ARBA"/>
</dbReference>
<keyword evidence="6" id="KW-1185">Reference proteome</keyword>
<feature type="domain" description="CCHC-type" evidence="3">
    <location>
        <begin position="51"/>
        <end position="64"/>
    </location>
</feature>
<accession>A0A212EYI2</accession>
<dbReference type="Gene3D" id="3.60.10.10">
    <property type="entry name" value="Endonuclease/exonuclease/phosphatase"/>
    <property type="match status" value="1"/>
</dbReference>
<evidence type="ECO:0000313" key="6">
    <source>
        <dbReference type="Proteomes" id="UP000007151"/>
    </source>
</evidence>
<dbReference type="CDD" id="cd09077">
    <property type="entry name" value="R1-I-EN"/>
    <property type="match status" value="1"/>
</dbReference>
<reference evidence="5 6" key="1">
    <citation type="journal article" date="2011" name="Cell">
        <title>The monarch butterfly genome yields insights into long-distance migration.</title>
        <authorList>
            <person name="Zhan S."/>
            <person name="Merlin C."/>
            <person name="Boore J.L."/>
            <person name="Reppert S.M."/>
        </authorList>
    </citation>
    <scope>NUCLEOTIDE SEQUENCE [LARGE SCALE GENOMIC DNA]</scope>
    <source>
        <strain evidence="5">F-2</strain>
    </source>
</reference>
<organism evidence="5 6">
    <name type="scientific">Danaus plexippus plexippus</name>
    <dbReference type="NCBI Taxonomy" id="278856"/>
    <lineage>
        <taxon>Eukaryota</taxon>
        <taxon>Metazoa</taxon>
        <taxon>Ecdysozoa</taxon>
        <taxon>Arthropoda</taxon>
        <taxon>Hexapoda</taxon>
        <taxon>Insecta</taxon>
        <taxon>Pterygota</taxon>
        <taxon>Neoptera</taxon>
        <taxon>Endopterygota</taxon>
        <taxon>Lepidoptera</taxon>
        <taxon>Glossata</taxon>
        <taxon>Ditrysia</taxon>
        <taxon>Papilionoidea</taxon>
        <taxon>Nymphalidae</taxon>
        <taxon>Danainae</taxon>
        <taxon>Danaini</taxon>
        <taxon>Danaina</taxon>
        <taxon>Danaus</taxon>
        <taxon>Danaus</taxon>
    </lineage>
</organism>
<feature type="region of interest" description="Disordered" evidence="2">
    <location>
        <begin position="506"/>
        <end position="534"/>
    </location>
</feature>
<dbReference type="InterPro" id="IPR000477">
    <property type="entry name" value="RT_dom"/>
</dbReference>
<dbReference type="Gene3D" id="4.10.60.10">
    <property type="entry name" value="Zinc finger, CCHC-type"/>
    <property type="match status" value="1"/>
</dbReference>
<evidence type="ECO:0000256" key="2">
    <source>
        <dbReference type="SAM" id="MobiDB-lite"/>
    </source>
</evidence>
<dbReference type="GO" id="GO:0003676">
    <property type="term" value="F:nucleic acid binding"/>
    <property type="evidence" value="ECO:0007669"/>
    <property type="project" value="InterPro"/>
</dbReference>
<dbReference type="EMBL" id="AGBW02011529">
    <property type="protein sequence ID" value="OWR46521.1"/>
    <property type="molecule type" value="Genomic_DNA"/>
</dbReference>
<evidence type="ECO:0000259" key="3">
    <source>
        <dbReference type="PROSITE" id="PS50158"/>
    </source>
</evidence>
<dbReference type="InterPro" id="IPR036875">
    <property type="entry name" value="Znf_CCHC_sf"/>
</dbReference>
<proteinExistence type="predicted"/>
<dbReference type="Pfam" id="PF14529">
    <property type="entry name" value="Exo_endo_phos_2"/>
    <property type="match status" value="1"/>
</dbReference>
<protein>
    <submittedName>
        <fullName evidence="5">Reverse transcrpitase</fullName>
    </submittedName>
</protein>
<dbReference type="GO" id="GO:0008270">
    <property type="term" value="F:zinc ion binding"/>
    <property type="evidence" value="ECO:0007669"/>
    <property type="project" value="UniProtKB-KW"/>
</dbReference>
<gene>
    <name evidence="5" type="ORF">KGM_210770</name>
</gene>
<dbReference type="InterPro" id="IPR043502">
    <property type="entry name" value="DNA/RNA_pol_sf"/>
</dbReference>
<evidence type="ECO:0000313" key="5">
    <source>
        <dbReference type="EMBL" id="OWR46521.1"/>
    </source>
</evidence>
<dbReference type="SMART" id="SM00343">
    <property type="entry name" value="ZnF_C2HC"/>
    <property type="match status" value="2"/>
</dbReference>
<dbReference type="CDD" id="cd01650">
    <property type="entry name" value="RT_nLTR_like"/>
    <property type="match status" value="1"/>
</dbReference>
<dbReference type="AlphaFoldDB" id="A0A212EYI2"/>
<dbReference type="PROSITE" id="PS50878">
    <property type="entry name" value="RT_POL"/>
    <property type="match status" value="1"/>
</dbReference>
<dbReference type="GO" id="GO:0003824">
    <property type="term" value="F:catalytic activity"/>
    <property type="evidence" value="ECO:0007669"/>
    <property type="project" value="InterPro"/>
</dbReference>
<dbReference type="SUPFAM" id="SSF56672">
    <property type="entry name" value="DNA/RNA polymerases"/>
    <property type="match status" value="1"/>
</dbReference>
<name>A0A212EYI2_DANPL</name>
<feature type="domain" description="Reverse transcriptase" evidence="4">
    <location>
        <begin position="578"/>
        <end position="831"/>
    </location>
</feature>
<dbReference type="InterPro" id="IPR036691">
    <property type="entry name" value="Endo/exonu/phosph_ase_sf"/>
</dbReference>
<dbReference type="PROSITE" id="PS50158">
    <property type="entry name" value="ZF_CCHC"/>
    <property type="match status" value="2"/>
</dbReference>
<dbReference type="InterPro" id="IPR005135">
    <property type="entry name" value="Endo/exonuclease/phosphatase"/>
</dbReference>
<dbReference type="Pfam" id="PF00078">
    <property type="entry name" value="RVT_1"/>
    <property type="match status" value="1"/>
</dbReference>
<dbReference type="Pfam" id="PF00098">
    <property type="entry name" value="zf-CCHC"/>
    <property type="match status" value="1"/>
</dbReference>
<comment type="caution">
    <text evidence="5">The sequence shown here is derived from an EMBL/GenBank/DDBJ whole genome shotgun (WGS) entry which is preliminary data.</text>
</comment>
<dbReference type="STRING" id="278856.A0A212EYI2"/>
<evidence type="ECO:0000256" key="1">
    <source>
        <dbReference type="PROSITE-ProRule" id="PRU00047"/>
    </source>
</evidence>
<dbReference type="InParanoid" id="A0A212EYI2"/>
<feature type="domain" description="CCHC-type" evidence="3">
    <location>
        <begin position="27"/>
        <end position="43"/>
    </location>
</feature>
<feature type="region of interest" description="Disordered" evidence="2">
    <location>
        <begin position="83"/>
        <end position="108"/>
    </location>
</feature>
<keyword evidence="1" id="KW-0862">Zinc</keyword>